<dbReference type="OrthoDB" id="5479493at2"/>
<organism evidence="1 2">
    <name type="scientific">Corallococcus terminator</name>
    <dbReference type="NCBI Taxonomy" id="2316733"/>
    <lineage>
        <taxon>Bacteria</taxon>
        <taxon>Pseudomonadati</taxon>
        <taxon>Myxococcota</taxon>
        <taxon>Myxococcia</taxon>
        <taxon>Myxococcales</taxon>
        <taxon>Cystobacterineae</taxon>
        <taxon>Myxococcaceae</taxon>
        <taxon>Corallococcus</taxon>
    </lineage>
</organism>
<dbReference type="EMBL" id="RAVZ01000084">
    <property type="protein sequence ID" value="RKG88298.1"/>
    <property type="molecule type" value="Genomic_DNA"/>
</dbReference>
<name>A0A3A8IZZ9_9BACT</name>
<keyword evidence="2" id="KW-1185">Reference proteome</keyword>
<dbReference type="RefSeq" id="WP_120541246.1">
    <property type="nucleotide sequence ID" value="NZ_RAVZ01000084.1"/>
</dbReference>
<dbReference type="AlphaFoldDB" id="A0A3A8IZZ9"/>
<evidence type="ECO:0000313" key="1">
    <source>
        <dbReference type="EMBL" id="RKG88298.1"/>
    </source>
</evidence>
<dbReference type="SUPFAM" id="SSF56601">
    <property type="entry name" value="beta-lactamase/transpeptidase-like"/>
    <property type="match status" value="1"/>
</dbReference>
<sequence>MGWAVAVAVLLSASPTFVTRGDVTPEADLRKEAQAAWTAVETQYAAQAGGLPTRAPATVTLQKGLALPPERNAQGRPGVVELRQNTPGELDAKSRTALRHELAHQLLWWACPASSEDRLFHEAFALTVSGELPAWREAPYQSLSRAAKEVANAPQVDTSRARRALARILGEHTGFPAALTRRLRQCHDGTRWASPLTVEELADVAVLAPEAATVVVSRHSGEVLFAEGDVRRAVPYGSTLKPFLYAAGAGATGASSDTVSPPLLAPRPGVQEWACGAGLPAKVDARLALLRSCNGYFLDWEATGRAPRAFGRWGPVLSAVGLTGLPSDMTEAIGLRSAHGLSPWGMAQAYRLLAEARPDVLALLTGNVEEGTLSGLSTSKALKGVATKTGTVRDAASRPQFGWIAAVDADLVVVAVRPGKMPRHFADEIPALLARVRKQTAGLEAARVQVLGLLSSASVEARCAGAGFALEDGAPRPVSTDFSRMDALTAKGPAVCLGSPWRVRFPDGPDGGRDYAGVFSWSAPPPYRPPPGVPTTPSALKARRGSDFVFRTTRVQYTAGVIAAEDVTLQGEARIALARVVAHNERHATTRHPGRAVCDTTHCQAFRGTVRMRPEESRALQFPALKWDAWLTFSQGGDTPWRESRPRAQVESLLGTRLVSLRFEAGRVRYLRTDGEAGAPYEEARSLPCDTLRAGLKLPSCPQRASFDGLQVLFEGQGRGHGEGLDVEAAKAASGLSSDVLLERAYGALPVTSPAR</sequence>
<reference evidence="2" key="1">
    <citation type="submission" date="2018-09" db="EMBL/GenBank/DDBJ databases">
        <authorList>
            <person name="Livingstone P.G."/>
            <person name="Whitworth D.E."/>
        </authorList>
    </citation>
    <scope>NUCLEOTIDE SEQUENCE [LARGE SCALE GENOMIC DNA]</scope>
    <source>
        <strain evidence="2">CA054A</strain>
    </source>
</reference>
<dbReference type="InterPro" id="IPR012338">
    <property type="entry name" value="Beta-lactam/transpept-like"/>
</dbReference>
<comment type="caution">
    <text evidence="1">The sequence shown here is derived from an EMBL/GenBank/DDBJ whole genome shotgun (WGS) entry which is preliminary data.</text>
</comment>
<dbReference type="Proteomes" id="UP000268094">
    <property type="component" value="Unassembled WGS sequence"/>
</dbReference>
<protein>
    <submittedName>
        <fullName evidence="1">Uncharacterized protein</fullName>
    </submittedName>
</protein>
<accession>A0A3A8IZZ9</accession>
<gene>
    <name evidence="1" type="ORF">D7V88_14585</name>
</gene>
<proteinExistence type="predicted"/>
<evidence type="ECO:0000313" key="2">
    <source>
        <dbReference type="Proteomes" id="UP000268094"/>
    </source>
</evidence>